<evidence type="ECO:0000256" key="2">
    <source>
        <dbReference type="ARBA" id="ARBA00023125"/>
    </source>
</evidence>
<organism evidence="5 6">
    <name type="scientific">Nonomuraea soli</name>
    <dbReference type="NCBI Taxonomy" id="1032476"/>
    <lineage>
        <taxon>Bacteria</taxon>
        <taxon>Bacillati</taxon>
        <taxon>Actinomycetota</taxon>
        <taxon>Actinomycetes</taxon>
        <taxon>Streptosporangiales</taxon>
        <taxon>Streptosporangiaceae</taxon>
        <taxon>Nonomuraea</taxon>
    </lineage>
</organism>
<dbReference type="GO" id="GO:0003700">
    <property type="term" value="F:DNA-binding transcription factor activity"/>
    <property type="evidence" value="ECO:0007669"/>
    <property type="project" value="InterPro"/>
</dbReference>
<dbReference type="PANTHER" id="PTHR44846:SF16">
    <property type="entry name" value="TRANSCRIPTIONAL REGULATOR PHNF-RELATED"/>
    <property type="match status" value="1"/>
</dbReference>
<dbReference type="AlphaFoldDB" id="A0A7W0CRV5"/>
<keyword evidence="6" id="KW-1185">Reference proteome</keyword>
<feature type="domain" description="HTH gntR-type" evidence="4">
    <location>
        <begin position="11"/>
        <end position="79"/>
    </location>
</feature>
<dbReference type="InterPro" id="IPR036388">
    <property type="entry name" value="WH-like_DNA-bd_sf"/>
</dbReference>
<dbReference type="Gene3D" id="1.10.10.10">
    <property type="entry name" value="Winged helix-like DNA-binding domain superfamily/Winged helix DNA-binding domain"/>
    <property type="match status" value="1"/>
</dbReference>
<dbReference type="PROSITE" id="PS50949">
    <property type="entry name" value="HTH_GNTR"/>
    <property type="match status" value="1"/>
</dbReference>
<keyword evidence="2" id="KW-0238">DNA-binding</keyword>
<proteinExistence type="predicted"/>
<accession>A0A7W0CRV5</accession>
<protein>
    <submittedName>
        <fullName evidence="5">GntR family transcriptional regulator</fullName>
    </submittedName>
</protein>
<name>A0A7W0CRV5_9ACTN</name>
<dbReference type="InterPro" id="IPR050679">
    <property type="entry name" value="Bact_HTH_transcr_reg"/>
</dbReference>
<dbReference type="SMART" id="SM00866">
    <property type="entry name" value="UTRA"/>
    <property type="match status" value="1"/>
</dbReference>
<reference evidence="5 6" key="1">
    <citation type="submission" date="2020-07" db="EMBL/GenBank/DDBJ databases">
        <title>Genomic Encyclopedia of Type Strains, Phase IV (KMG-IV): sequencing the most valuable type-strain genomes for metagenomic binning, comparative biology and taxonomic classification.</title>
        <authorList>
            <person name="Goeker M."/>
        </authorList>
    </citation>
    <scope>NUCLEOTIDE SEQUENCE [LARGE SCALE GENOMIC DNA]</scope>
    <source>
        <strain evidence="5 6">DSM 45533</strain>
    </source>
</reference>
<dbReference type="PRINTS" id="PR00035">
    <property type="entry name" value="HTHGNTR"/>
</dbReference>
<dbReference type="Gene3D" id="3.40.1410.10">
    <property type="entry name" value="Chorismate lyase-like"/>
    <property type="match status" value="1"/>
</dbReference>
<evidence type="ECO:0000256" key="3">
    <source>
        <dbReference type="ARBA" id="ARBA00023163"/>
    </source>
</evidence>
<dbReference type="InterPro" id="IPR036390">
    <property type="entry name" value="WH_DNA-bd_sf"/>
</dbReference>
<dbReference type="PANTHER" id="PTHR44846">
    <property type="entry name" value="MANNOSYL-D-GLYCERATE TRANSPORT/METABOLISM SYSTEM REPRESSOR MNGR-RELATED"/>
    <property type="match status" value="1"/>
</dbReference>
<dbReference type="SMART" id="SM00345">
    <property type="entry name" value="HTH_GNTR"/>
    <property type="match status" value="1"/>
</dbReference>
<dbReference type="SUPFAM" id="SSF64288">
    <property type="entry name" value="Chorismate lyase-like"/>
    <property type="match status" value="1"/>
</dbReference>
<evidence type="ECO:0000313" key="6">
    <source>
        <dbReference type="Proteomes" id="UP000530928"/>
    </source>
</evidence>
<comment type="caution">
    <text evidence="5">The sequence shown here is derived from an EMBL/GenBank/DDBJ whole genome shotgun (WGS) entry which is preliminary data.</text>
</comment>
<dbReference type="Pfam" id="PF00392">
    <property type="entry name" value="GntR"/>
    <property type="match status" value="1"/>
</dbReference>
<evidence type="ECO:0000259" key="4">
    <source>
        <dbReference type="PROSITE" id="PS50949"/>
    </source>
</evidence>
<dbReference type="CDD" id="cd07377">
    <property type="entry name" value="WHTH_GntR"/>
    <property type="match status" value="1"/>
</dbReference>
<evidence type="ECO:0000256" key="1">
    <source>
        <dbReference type="ARBA" id="ARBA00023015"/>
    </source>
</evidence>
<dbReference type="InterPro" id="IPR000524">
    <property type="entry name" value="Tscrpt_reg_HTH_GntR"/>
</dbReference>
<dbReference type="Pfam" id="PF07702">
    <property type="entry name" value="UTRA"/>
    <property type="match status" value="1"/>
</dbReference>
<gene>
    <name evidence="5" type="ORF">HNR30_007579</name>
</gene>
<sequence>MQPPRRDTGPDPLWSQTADLILDEIGRRGLEPGSKLPPERELCAHLDISRVTLRKALARLVERGVVTASHGRGWFVAAPASVREWPKDLESFTATALRKGLRPGSLVLTQEVRPATLDEAERLGLPAGAPLFDLERVRLLNDVRIAVDRTLVVAGLAPGLDQVDFSSASLFEHLRTAGVELDRSEATIEARGADEALAGRLGIEPRSSVLVLDQVIYSADQQAVLLSTVQYSGERYRLRTTFRPR</sequence>
<keyword evidence="1" id="KW-0805">Transcription regulation</keyword>
<dbReference type="EMBL" id="JACDUR010000008">
    <property type="protein sequence ID" value="MBA2896188.1"/>
    <property type="molecule type" value="Genomic_DNA"/>
</dbReference>
<dbReference type="Proteomes" id="UP000530928">
    <property type="component" value="Unassembled WGS sequence"/>
</dbReference>
<dbReference type="InterPro" id="IPR011663">
    <property type="entry name" value="UTRA"/>
</dbReference>
<dbReference type="GO" id="GO:0003677">
    <property type="term" value="F:DNA binding"/>
    <property type="evidence" value="ECO:0007669"/>
    <property type="project" value="UniProtKB-KW"/>
</dbReference>
<dbReference type="InterPro" id="IPR028978">
    <property type="entry name" value="Chorismate_lyase_/UTRA_dom_sf"/>
</dbReference>
<dbReference type="RefSeq" id="WP_181614897.1">
    <property type="nucleotide sequence ID" value="NZ_BAABAM010000007.1"/>
</dbReference>
<evidence type="ECO:0000313" key="5">
    <source>
        <dbReference type="EMBL" id="MBA2896188.1"/>
    </source>
</evidence>
<dbReference type="SUPFAM" id="SSF46785">
    <property type="entry name" value="Winged helix' DNA-binding domain"/>
    <property type="match status" value="1"/>
</dbReference>
<keyword evidence="3" id="KW-0804">Transcription</keyword>